<sequence length="123" mass="14123">MGSSIGTVPYFVATQLPNSGVVKAPDEDVGFGKRCLLDQEICDFMAETSFKQDSEGKKEENKYITPTLQSKLDEDWTKFIAKRDDDFCGFGFFETRGQKRNVNNLEKCYEFLIKQQKEKAKKK</sequence>
<protein>
    <submittedName>
        <fullName evidence="1">Uncharacterized protein</fullName>
    </submittedName>
</protein>
<gene>
    <name evidence="1" type="ORF">OVS_02650</name>
</gene>
<evidence type="ECO:0000313" key="2">
    <source>
        <dbReference type="Proteomes" id="UP000018745"/>
    </source>
</evidence>
<dbReference type="EMBL" id="CP006935">
    <property type="protein sequence ID" value="AHC40345.1"/>
    <property type="molecule type" value="Genomic_DNA"/>
</dbReference>
<evidence type="ECO:0000313" key="1">
    <source>
        <dbReference type="EMBL" id="AHC40345.1"/>
    </source>
</evidence>
<organism evidence="1 2">
    <name type="scientific">Mycoplasma ovis str. Michigan</name>
    <dbReference type="NCBI Taxonomy" id="1415773"/>
    <lineage>
        <taxon>Bacteria</taxon>
        <taxon>Bacillati</taxon>
        <taxon>Mycoplasmatota</taxon>
        <taxon>Mollicutes</taxon>
        <taxon>Mycoplasmataceae</taxon>
        <taxon>Mycoplasma</taxon>
    </lineage>
</organism>
<reference evidence="1 2" key="1">
    <citation type="journal article" date="2014" name="Genome Announc.">
        <title>Complete Genome Sequence of Mycoplasma ovis Strain Michigan, a Hemoplasma of Sheep with Two Distinct 16S rRNA Genes.</title>
        <authorList>
            <person name="Deshuillers P.L."/>
            <person name="Santos A.P."/>
            <person name="do Nascimento N.C."/>
            <person name="Hampel J.A."/>
            <person name="Bergin I.L."/>
            <person name="Dyson M.C."/>
            <person name="Messick J.B."/>
        </authorList>
    </citation>
    <scope>NUCLEOTIDE SEQUENCE [LARGE SCALE GENOMIC DNA]</scope>
    <source>
        <strain evidence="1 2">Michigan</strain>
    </source>
</reference>
<proteinExistence type="predicted"/>
<keyword evidence="2" id="KW-1185">Reference proteome</keyword>
<name>A0ABM5P1R0_9MOLU</name>
<dbReference type="Proteomes" id="UP000018745">
    <property type="component" value="Chromosome"/>
</dbReference>
<accession>A0ABM5P1R0</accession>